<dbReference type="InterPro" id="IPR042057">
    <property type="entry name" value="Lipoxy_PLAT/LH2"/>
</dbReference>
<dbReference type="InterPro" id="IPR027433">
    <property type="entry name" value="Lipoxygenase_dom_3"/>
</dbReference>
<evidence type="ECO:0000256" key="7">
    <source>
        <dbReference type="ARBA" id="ARBA00022723"/>
    </source>
</evidence>
<evidence type="ECO:0000259" key="21">
    <source>
        <dbReference type="PROSITE" id="PS51393"/>
    </source>
</evidence>
<evidence type="ECO:0000256" key="8">
    <source>
        <dbReference type="ARBA" id="ARBA00022767"/>
    </source>
</evidence>
<evidence type="ECO:0000256" key="3">
    <source>
        <dbReference type="ARBA" id="ARBA00009419"/>
    </source>
</evidence>
<keyword evidence="8 18" id="KW-0925">Oxylipin biosynthesis</keyword>
<dbReference type="Gene3D" id="4.10.375.10">
    <property type="entry name" value="Lipoxygenase-1, Domain 2"/>
    <property type="match status" value="1"/>
</dbReference>
<dbReference type="InterPro" id="IPR020833">
    <property type="entry name" value="LipOase_Fe_BS"/>
</dbReference>
<dbReference type="FunFam" id="3.10.450.60:FF:000005">
    <property type="entry name" value="Lipoxygenase"/>
    <property type="match status" value="1"/>
</dbReference>
<dbReference type="Gene3D" id="2.60.60.20">
    <property type="entry name" value="PLAT/LH2 domain"/>
    <property type="match status" value="1"/>
</dbReference>
<evidence type="ECO:0000259" key="20">
    <source>
        <dbReference type="PROSITE" id="PS50095"/>
    </source>
</evidence>
<evidence type="ECO:0000313" key="22">
    <source>
        <dbReference type="EMBL" id="RVW48703.1"/>
    </source>
</evidence>
<evidence type="ECO:0000256" key="11">
    <source>
        <dbReference type="ARBA" id="ARBA00022964"/>
    </source>
</evidence>
<organism evidence="22 23">
    <name type="scientific">Vitis vinifera</name>
    <name type="common">Grape</name>
    <dbReference type="NCBI Taxonomy" id="29760"/>
    <lineage>
        <taxon>Eukaryota</taxon>
        <taxon>Viridiplantae</taxon>
        <taxon>Streptophyta</taxon>
        <taxon>Embryophyta</taxon>
        <taxon>Tracheophyta</taxon>
        <taxon>Spermatophyta</taxon>
        <taxon>Magnoliopsida</taxon>
        <taxon>eudicotyledons</taxon>
        <taxon>Gunneridae</taxon>
        <taxon>Pentapetalae</taxon>
        <taxon>rosids</taxon>
        <taxon>Vitales</taxon>
        <taxon>Vitaceae</taxon>
        <taxon>Viteae</taxon>
        <taxon>Vitis</taxon>
    </lineage>
</organism>
<evidence type="ECO:0000256" key="17">
    <source>
        <dbReference type="RuleBase" id="RU003974"/>
    </source>
</evidence>
<dbReference type="CDD" id="cd01751">
    <property type="entry name" value="PLAT_LH2"/>
    <property type="match status" value="1"/>
</dbReference>
<sequence>MATQIISSSRLSFCCYIYKHKHLKGTLLQLPLKLPMATQNPEMLQTQFHQPHLGRTSLPHEAVAAGTNSSISVKATVTVKLTDGGCSSCLPGLCNPLDNISDLLGKSLLLELVSAELDPQTGLEKRPISRYAHRVGQEDGDVIYESEFVIPGDFGETGAVLVQNEYRSEMFLKYIVLNGLPNGPIAFNCGSWVQSKFDDPEKRIFFSNKSYLPSQTPEGLKDLREKELASLRGNGEGERKTSDRIYDYDVYNDLGNPDSKSELGRPVLGGNENYPYPRRCRTGRPPCQTDPLSETRSGSFYVPRDEEFSDVKEASFITKTVDSVLHALKPSLETSLLDSNLGFPLFSDIDQLYYQGITIPKLKNPGLLQLILPRLVKAVSDAKDRLLKFETPAMFLKDKFSWLRDEEFSRQTLAGVNPYSIKLVMEWPLKSALDPDVYGPPESAITKELVERGIKGFMTVDEALEQKKLFIIDYHDLLLPYVSKVRQIEGTTLYGSRALFFLTPDCTLKPLAIELTRPPMDGKPQWKQVFTPGLEATDHWLWRFAKTHFLAHDSGYHELVSHWLRTHCATEPYVIATNRQLSVMHPIYKLLHPHLRYTMQINALAREVLINADGIIETSFSTRKYSMELSSAAYDQQWRFDREALPADLINRGIAVEDPSASHGLKLLIEDYPFANDGLILWDALKQWVADYVNYYYKDASMVQSDPELQAWWTEIRTKGHEDKKDEPWWPVLQTPEDLIGIIATIAWVASAHHSAVNFGQYAFAAYFPNRPTIARTNMPSEDPTREGWKRFLDNPDFELLVCFPSQVQATKVIAILDVLSNHSPDEEYIGEYMEPAWGEEPDIKEAFERFSARLKELEVIIDARNADNSLKNRGGAGVVPYELLKPFSEAGVTGKGVPYSISI</sequence>
<dbReference type="PROSITE" id="PS00711">
    <property type="entry name" value="LIPOXYGENASE_1"/>
    <property type="match status" value="1"/>
</dbReference>
<evidence type="ECO:0000256" key="1">
    <source>
        <dbReference type="ARBA" id="ARBA00001962"/>
    </source>
</evidence>
<dbReference type="GO" id="GO:0016165">
    <property type="term" value="F:linoleate 13S-lipoxygenase activity"/>
    <property type="evidence" value="ECO:0007669"/>
    <property type="project" value="UniProtKB-ARBA"/>
</dbReference>
<dbReference type="GO" id="GO:0006633">
    <property type="term" value="P:fatty acid biosynthetic process"/>
    <property type="evidence" value="ECO:0007669"/>
    <property type="project" value="UniProtKB-KW"/>
</dbReference>
<evidence type="ECO:0000256" key="5">
    <source>
        <dbReference type="ARBA" id="ARBA00022528"/>
    </source>
</evidence>
<keyword evidence="10" id="KW-0809">Transit peptide</keyword>
<dbReference type="Pfam" id="PF00305">
    <property type="entry name" value="Lipoxygenase"/>
    <property type="match status" value="1"/>
</dbReference>
<dbReference type="GO" id="GO:0009507">
    <property type="term" value="C:chloroplast"/>
    <property type="evidence" value="ECO:0007669"/>
    <property type="project" value="UniProtKB-SubCell"/>
</dbReference>
<evidence type="ECO:0000313" key="23">
    <source>
        <dbReference type="Proteomes" id="UP000288805"/>
    </source>
</evidence>
<dbReference type="InterPro" id="IPR001246">
    <property type="entry name" value="LipOase_plant"/>
</dbReference>
<keyword evidence="4 18" id="KW-0444">Lipid biosynthesis</keyword>
<dbReference type="SUPFAM" id="SSF48484">
    <property type="entry name" value="Lipoxigenase"/>
    <property type="match status" value="1"/>
</dbReference>
<keyword evidence="12 17" id="KW-0560">Oxidoreductase</keyword>
<evidence type="ECO:0000256" key="16">
    <source>
        <dbReference type="PROSITE-ProRule" id="PRU00152"/>
    </source>
</evidence>
<dbReference type="InterPro" id="IPR036392">
    <property type="entry name" value="PLAT/LH2_dom_sf"/>
</dbReference>
<evidence type="ECO:0000256" key="10">
    <source>
        <dbReference type="ARBA" id="ARBA00022946"/>
    </source>
</evidence>
<evidence type="ECO:0000256" key="12">
    <source>
        <dbReference type="ARBA" id="ARBA00023002"/>
    </source>
</evidence>
<dbReference type="InterPro" id="IPR001024">
    <property type="entry name" value="PLAT/LH2_dom"/>
</dbReference>
<evidence type="ECO:0000256" key="6">
    <source>
        <dbReference type="ARBA" id="ARBA00022640"/>
    </source>
</evidence>
<gene>
    <name evidence="22" type="primary">LOX2.1_4</name>
    <name evidence="22" type="ORF">CK203_117269</name>
</gene>
<dbReference type="Proteomes" id="UP000288805">
    <property type="component" value="Unassembled WGS sequence"/>
</dbReference>
<comment type="caution">
    <text evidence="22">The sequence shown here is derived from an EMBL/GenBank/DDBJ whole genome shotgun (WGS) entry which is preliminary data.</text>
</comment>
<dbReference type="Gene3D" id="3.10.450.60">
    <property type="match status" value="1"/>
</dbReference>
<dbReference type="PRINTS" id="PR00468">
    <property type="entry name" value="PLTLPOXGNASE"/>
</dbReference>
<feature type="domain" description="PLAT" evidence="20">
    <location>
        <begin position="75"/>
        <end position="207"/>
    </location>
</feature>
<dbReference type="PRINTS" id="PR00087">
    <property type="entry name" value="LIPOXYGENASE"/>
</dbReference>
<dbReference type="PANTHER" id="PTHR11771">
    <property type="entry name" value="LIPOXYGENASE"/>
    <property type="match status" value="1"/>
</dbReference>
<keyword evidence="14" id="KW-0443">Lipid metabolism</keyword>
<comment type="cofactor">
    <cofactor evidence="1 17">
        <name>Fe cation</name>
        <dbReference type="ChEBI" id="CHEBI:24875"/>
    </cofactor>
</comment>
<comment type="similarity">
    <text evidence="3 17">Belongs to the lipoxygenase family.</text>
</comment>
<comment type="caution">
    <text evidence="16">Lacks conserved residue(s) required for the propagation of feature annotation.</text>
</comment>
<dbReference type="InterPro" id="IPR013819">
    <property type="entry name" value="LipOase_C"/>
</dbReference>
<evidence type="ECO:0000256" key="4">
    <source>
        <dbReference type="ARBA" id="ARBA00022516"/>
    </source>
</evidence>
<keyword evidence="13 17" id="KW-0408">Iron</keyword>
<comment type="pathway">
    <text evidence="18">Lipid metabolism; oxylipin biosynthesis.</text>
</comment>
<feature type="region of interest" description="Disordered" evidence="19">
    <location>
        <begin position="274"/>
        <end position="298"/>
    </location>
</feature>
<dbReference type="GO" id="GO:0034440">
    <property type="term" value="P:lipid oxidation"/>
    <property type="evidence" value="ECO:0007669"/>
    <property type="project" value="InterPro"/>
</dbReference>
<dbReference type="UniPathway" id="UPA00382"/>
<keyword evidence="15 18" id="KW-0275">Fatty acid biosynthesis</keyword>
<evidence type="ECO:0000256" key="2">
    <source>
        <dbReference type="ARBA" id="ARBA00004229"/>
    </source>
</evidence>
<evidence type="ECO:0000256" key="15">
    <source>
        <dbReference type="ARBA" id="ARBA00023160"/>
    </source>
</evidence>
<evidence type="ECO:0000256" key="13">
    <source>
        <dbReference type="ARBA" id="ARBA00023004"/>
    </source>
</evidence>
<dbReference type="FunFam" id="4.10.375.10:FF:000001">
    <property type="entry name" value="Lipoxygenase"/>
    <property type="match status" value="1"/>
</dbReference>
<dbReference type="SUPFAM" id="SSF49723">
    <property type="entry name" value="Lipase/lipooxygenase domain (PLAT/LH2 domain)"/>
    <property type="match status" value="1"/>
</dbReference>
<dbReference type="EMBL" id="QGNW01001244">
    <property type="protein sequence ID" value="RVW48703.1"/>
    <property type="molecule type" value="Genomic_DNA"/>
</dbReference>
<evidence type="ECO:0000256" key="18">
    <source>
        <dbReference type="RuleBase" id="RU003975"/>
    </source>
</evidence>
<feature type="domain" description="Lipoxygenase" evidence="21">
    <location>
        <begin position="210"/>
        <end position="904"/>
    </location>
</feature>
<keyword evidence="9" id="KW-0276">Fatty acid metabolism</keyword>
<accession>A0A438ELU2</accession>
<dbReference type="InterPro" id="IPR000907">
    <property type="entry name" value="LipOase"/>
</dbReference>
<keyword evidence="11 17" id="KW-0223">Dioxygenase</keyword>
<evidence type="ECO:0000256" key="19">
    <source>
        <dbReference type="SAM" id="MobiDB-lite"/>
    </source>
</evidence>
<dbReference type="InterPro" id="IPR020834">
    <property type="entry name" value="LipOase_CS"/>
</dbReference>
<dbReference type="Gene3D" id="4.10.372.10">
    <property type="entry name" value="Lipoxygenase-1, Domain 3"/>
    <property type="match status" value="1"/>
</dbReference>
<protein>
    <recommendedName>
        <fullName evidence="18">Lipoxygenase</fullName>
        <ecNumber evidence="18">1.13.11.-</ecNumber>
    </recommendedName>
</protein>
<proteinExistence type="inferred from homology"/>
<evidence type="ECO:0000256" key="14">
    <source>
        <dbReference type="ARBA" id="ARBA00023098"/>
    </source>
</evidence>
<dbReference type="GO" id="GO:0046872">
    <property type="term" value="F:metal ion binding"/>
    <property type="evidence" value="ECO:0007669"/>
    <property type="project" value="UniProtKB-UniRule"/>
</dbReference>
<dbReference type="PROSITE" id="PS51393">
    <property type="entry name" value="LIPOXYGENASE_3"/>
    <property type="match status" value="1"/>
</dbReference>
<keyword evidence="7 17" id="KW-0479">Metal-binding</keyword>
<dbReference type="AlphaFoldDB" id="A0A438ELU2"/>
<keyword evidence="6" id="KW-0934">Plastid</keyword>
<dbReference type="PROSITE" id="PS50095">
    <property type="entry name" value="PLAT"/>
    <property type="match status" value="1"/>
</dbReference>
<keyword evidence="5" id="KW-0150">Chloroplast</keyword>
<dbReference type="SMART" id="SM00308">
    <property type="entry name" value="LH2"/>
    <property type="match status" value="1"/>
</dbReference>
<reference evidence="22 23" key="1">
    <citation type="journal article" date="2018" name="PLoS Genet.">
        <title>Population sequencing reveals clonal diversity and ancestral inbreeding in the grapevine cultivar Chardonnay.</title>
        <authorList>
            <person name="Roach M.J."/>
            <person name="Johnson D.L."/>
            <person name="Bohlmann J."/>
            <person name="van Vuuren H.J."/>
            <person name="Jones S.J."/>
            <person name="Pretorius I.S."/>
            <person name="Schmidt S.A."/>
            <person name="Borneman A.R."/>
        </authorList>
    </citation>
    <scope>NUCLEOTIDE SEQUENCE [LARGE SCALE GENOMIC DNA]</scope>
    <source>
        <strain evidence="23">cv. Chardonnay</strain>
        <tissue evidence="22">Leaf</tissue>
    </source>
</reference>
<dbReference type="GO" id="GO:0031408">
    <property type="term" value="P:oxylipin biosynthetic process"/>
    <property type="evidence" value="ECO:0007669"/>
    <property type="project" value="UniProtKB-UniRule"/>
</dbReference>
<name>A0A438ELU2_VITVI</name>
<dbReference type="PROSITE" id="PS00081">
    <property type="entry name" value="LIPOXYGENASE_2"/>
    <property type="match status" value="1"/>
</dbReference>
<dbReference type="FunFam" id="1.20.245.10:FF:000002">
    <property type="entry name" value="Lipoxygenase"/>
    <property type="match status" value="1"/>
</dbReference>
<dbReference type="InterPro" id="IPR036226">
    <property type="entry name" value="LipOase_C_sf"/>
</dbReference>
<comment type="function">
    <text evidence="18">Plant lipoxygenase may be involved in a number of diverse aspects of plant physiology including growth and development, pest resistance, and senescence or responses to wounding.</text>
</comment>
<dbReference type="Gene3D" id="1.20.245.10">
    <property type="entry name" value="Lipoxygenase-1, Domain 5"/>
    <property type="match status" value="1"/>
</dbReference>
<dbReference type="EC" id="1.13.11.-" evidence="18"/>
<comment type="subcellular location">
    <subcellularLocation>
        <location evidence="2">Plastid</location>
        <location evidence="2">Chloroplast</location>
    </subcellularLocation>
</comment>
<dbReference type="Pfam" id="PF01477">
    <property type="entry name" value="PLAT"/>
    <property type="match status" value="1"/>
</dbReference>
<evidence type="ECO:0000256" key="9">
    <source>
        <dbReference type="ARBA" id="ARBA00022832"/>
    </source>
</evidence>